<feature type="transmembrane region" description="Helical" evidence="7">
    <location>
        <begin position="404"/>
        <end position="424"/>
    </location>
</feature>
<evidence type="ECO:0000256" key="6">
    <source>
        <dbReference type="ARBA" id="ARBA00023136"/>
    </source>
</evidence>
<dbReference type="Gene3D" id="1.20.1250.20">
    <property type="entry name" value="MFS general substrate transporter like domains"/>
    <property type="match status" value="2"/>
</dbReference>
<feature type="transmembrane region" description="Helical" evidence="7">
    <location>
        <begin position="463"/>
        <end position="487"/>
    </location>
</feature>
<feature type="transmembrane region" description="Helical" evidence="7">
    <location>
        <begin position="91"/>
        <end position="112"/>
    </location>
</feature>
<dbReference type="EMBL" id="MU004232">
    <property type="protein sequence ID" value="KAF2671931.1"/>
    <property type="molecule type" value="Genomic_DNA"/>
</dbReference>
<feature type="transmembrane region" description="Helical" evidence="7">
    <location>
        <begin position="376"/>
        <end position="397"/>
    </location>
</feature>
<keyword evidence="2" id="KW-0813">Transport</keyword>
<dbReference type="InterPro" id="IPR004738">
    <property type="entry name" value="Phos_permease"/>
</dbReference>
<proteinExistence type="predicted"/>
<dbReference type="NCBIfam" id="TIGR00887">
    <property type="entry name" value="2A0109"/>
    <property type="match status" value="1"/>
</dbReference>
<dbReference type="PROSITE" id="PS00216">
    <property type="entry name" value="SUGAR_TRANSPORT_1"/>
    <property type="match status" value="1"/>
</dbReference>
<evidence type="ECO:0000256" key="5">
    <source>
        <dbReference type="ARBA" id="ARBA00022989"/>
    </source>
</evidence>
<accession>A0A6A6UK82</accession>
<dbReference type="GO" id="GO:0006817">
    <property type="term" value="P:phosphate ion transport"/>
    <property type="evidence" value="ECO:0007669"/>
    <property type="project" value="UniProtKB-KW"/>
</dbReference>
<evidence type="ECO:0000256" key="3">
    <source>
        <dbReference type="ARBA" id="ARBA00022592"/>
    </source>
</evidence>
<dbReference type="InterPro" id="IPR005829">
    <property type="entry name" value="Sugar_transporter_CS"/>
</dbReference>
<dbReference type="PROSITE" id="PS50850">
    <property type="entry name" value="MFS"/>
    <property type="match status" value="1"/>
</dbReference>
<dbReference type="PROSITE" id="PS00217">
    <property type="entry name" value="SUGAR_TRANSPORT_2"/>
    <property type="match status" value="1"/>
</dbReference>
<dbReference type="InterPro" id="IPR036259">
    <property type="entry name" value="MFS_trans_sf"/>
</dbReference>
<evidence type="ECO:0000256" key="4">
    <source>
        <dbReference type="ARBA" id="ARBA00022692"/>
    </source>
</evidence>
<evidence type="ECO:0000259" key="8">
    <source>
        <dbReference type="PROSITE" id="PS50850"/>
    </source>
</evidence>
<sequence>MRGLRKSGNSAYHDVGGIYNHIRDPNDRRRMALAEIDKSPLGWHHLRLVIVTGVGFFTDAYSLFAVSLASTMIGIVYFQDHNGKLPKSSDTAIKVASSAGTVFGQLVFGYLADVLGRKKMYGVELLIIIIGTLAQSLASASPAVSIVGLLVFWRFVVGVGVGGDYPLSAVITAELADTKWRGMMTAAVFAMQGLGQCVAALLALIVTVANKKTLERASSLSDCDADCRYSVDIMWRVVVGFAGIPGWFALYYRLTIPETPRYTFDVKQDLEKATADSHKFISGRKGSSGVNDLERAQARLEMAKYHKHPPALLEFLRYFSKRKNFLQLVGTAGSWFFLDIAFYGLGLNTPTILSTIGFNPNGTIYDTLFNSAVGQLVLVCAGAIPGYWVTVLTVDFIGRKPIQIGGFAILTLLFAIIGFCLKSLSQKALLALYILAQFFFNFGPNATTFILPAECFPTRLRATAHGFSAAAGKVGAVIAQLVFAPMIARGATPEDPHPWLNHVMQIFALLMLAGLGTSLLVPETKRRSLEEIAGKKGQEEYELRFVSRFFRQESRPERGWLRFSG</sequence>
<keyword evidence="6 7" id="KW-0472">Membrane</keyword>
<dbReference type="GO" id="GO:0005315">
    <property type="term" value="F:phosphate transmembrane transporter activity"/>
    <property type="evidence" value="ECO:0007669"/>
    <property type="project" value="InterPro"/>
</dbReference>
<feature type="transmembrane region" description="Helical" evidence="7">
    <location>
        <begin position="499"/>
        <end position="521"/>
    </location>
</feature>
<dbReference type="AlphaFoldDB" id="A0A6A6UK82"/>
<keyword evidence="3" id="KW-0592">Phosphate transport</keyword>
<feature type="transmembrane region" description="Helical" evidence="7">
    <location>
        <begin position="430"/>
        <end position="451"/>
    </location>
</feature>
<dbReference type="SUPFAM" id="SSF103473">
    <property type="entry name" value="MFS general substrate transporter"/>
    <property type="match status" value="1"/>
</dbReference>
<comment type="subcellular location">
    <subcellularLocation>
        <location evidence="1">Membrane</location>
        <topology evidence="1">Multi-pass membrane protein</topology>
    </subcellularLocation>
</comment>
<feature type="transmembrane region" description="Helical" evidence="7">
    <location>
        <begin position="325"/>
        <end position="345"/>
    </location>
</feature>
<evidence type="ECO:0000313" key="9">
    <source>
        <dbReference type="EMBL" id="KAF2671931.1"/>
    </source>
</evidence>
<evidence type="ECO:0000313" key="10">
    <source>
        <dbReference type="Proteomes" id="UP000799302"/>
    </source>
</evidence>
<gene>
    <name evidence="9" type="ORF">BT63DRAFT_476762</name>
</gene>
<feature type="transmembrane region" description="Helical" evidence="7">
    <location>
        <begin position="144"/>
        <end position="165"/>
    </location>
</feature>
<reference evidence="9" key="1">
    <citation type="journal article" date="2020" name="Stud. Mycol.">
        <title>101 Dothideomycetes genomes: a test case for predicting lifestyles and emergence of pathogens.</title>
        <authorList>
            <person name="Haridas S."/>
            <person name="Albert R."/>
            <person name="Binder M."/>
            <person name="Bloem J."/>
            <person name="Labutti K."/>
            <person name="Salamov A."/>
            <person name="Andreopoulos B."/>
            <person name="Baker S."/>
            <person name="Barry K."/>
            <person name="Bills G."/>
            <person name="Bluhm B."/>
            <person name="Cannon C."/>
            <person name="Castanera R."/>
            <person name="Culley D."/>
            <person name="Daum C."/>
            <person name="Ezra D."/>
            <person name="Gonzalez J."/>
            <person name="Henrissat B."/>
            <person name="Kuo A."/>
            <person name="Liang C."/>
            <person name="Lipzen A."/>
            <person name="Lutzoni F."/>
            <person name="Magnuson J."/>
            <person name="Mondo S."/>
            <person name="Nolan M."/>
            <person name="Ohm R."/>
            <person name="Pangilinan J."/>
            <person name="Park H.-J."/>
            <person name="Ramirez L."/>
            <person name="Alfaro M."/>
            <person name="Sun H."/>
            <person name="Tritt A."/>
            <person name="Yoshinaga Y."/>
            <person name="Zwiers L.-H."/>
            <person name="Turgeon B."/>
            <person name="Goodwin S."/>
            <person name="Spatafora J."/>
            <person name="Crous P."/>
            <person name="Grigoriev I."/>
        </authorList>
    </citation>
    <scope>NUCLEOTIDE SEQUENCE</scope>
    <source>
        <strain evidence="9">CBS 115976</strain>
    </source>
</reference>
<evidence type="ECO:0000256" key="7">
    <source>
        <dbReference type="SAM" id="Phobius"/>
    </source>
</evidence>
<feature type="transmembrane region" description="Helical" evidence="7">
    <location>
        <begin position="121"/>
        <end position="138"/>
    </location>
</feature>
<dbReference type="GO" id="GO:0016020">
    <property type="term" value="C:membrane"/>
    <property type="evidence" value="ECO:0007669"/>
    <property type="project" value="UniProtKB-SubCell"/>
</dbReference>
<keyword evidence="10" id="KW-1185">Reference proteome</keyword>
<dbReference type="InterPro" id="IPR020846">
    <property type="entry name" value="MFS_dom"/>
</dbReference>
<protein>
    <submittedName>
        <fullName evidence="9">Phosphate permease</fullName>
    </submittedName>
</protein>
<dbReference type="Pfam" id="PF00083">
    <property type="entry name" value="Sugar_tr"/>
    <property type="match status" value="1"/>
</dbReference>
<organism evidence="9 10">
    <name type="scientific">Microthyrium microscopicum</name>
    <dbReference type="NCBI Taxonomy" id="703497"/>
    <lineage>
        <taxon>Eukaryota</taxon>
        <taxon>Fungi</taxon>
        <taxon>Dikarya</taxon>
        <taxon>Ascomycota</taxon>
        <taxon>Pezizomycotina</taxon>
        <taxon>Dothideomycetes</taxon>
        <taxon>Dothideomycetes incertae sedis</taxon>
        <taxon>Microthyriales</taxon>
        <taxon>Microthyriaceae</taxon>
        <taxon>Microthyrium</taxon>
    </lineage>
</organism>
<keyword evidence="5 7" id="KW-1133">Transmembrane helix</keyword>
<feature type="transmembrane region" description="Helical" evidence="7">
    <location>
        <begin position="48"/>
        <end position="79"/>
    </location>
</feature>
<name>A0A6A6UK82_9PEZI</name>
<feature type="transmembrane region" description="Helical" evidence="7">
    <location>
        <begin position="233"/>
        <end position="252"/>
    </location>
</feature>
<dbReference type="OrthoDB" id="433512at2759"/>
<feature type="transmembrane region" description="Helical" evidence="7">
    <location>
        <begin position="186"/>
        <end position="209"/>
    </location>
</feature>
<evidence type="ECO:0000256" key="1">
    <source>
        <dbReference type="ARBA" id="ARBA00004141"/>
    </source>
</evidence>
<feature type="domain" description="Major facilitator superfamily (MFS) profile" evidence="8">
    <location>
        <begin position="48"/>
        <end position="525"/>
    </location>
</feature>
<evidence type="ECO:0000256" key="2">
    <source>
        <dbReference type="ARBA" id="ARBA00022448"/>
    </source>
</evidence>
<dbReference type="PANTHER" id="PTHR24064">
    <property type="entry name" value="SOLUTE CARRIER FAMILY 22 MEMBER"/>
    <property type="match status" value="1"/>
</dbReference>
<dbReference type="Proteomes" id="UP000799302">
    <property type="component" value="Unassembled WGS sequence"/>
</dbReference>
<keyword evidence="4 7" id="KW-0812">Transmembrane</keyword>
<dbReference type="InterPro" id="IPR005828">
    <property type="entry name" value="MFS_sugar_transport-like"/>
</dbReference>
<dbReference type="CDD" id="cd17364">
    <property type="entry name" value="MFS_PhT"/>
    <property type="match status" value="1"/>
</dbReference>